<keyword evidence="3" id="KW-1185">Reference proteome</keyword>
<feature type="transmembrane region" description="Helical" evidence="1">
    <location>
        <begin position="108"/>
        <end position="126"/>
    </location>
</feature>
<organism evidence="2 3">
    <name type="scientific">Hymenobacter negativus</name>
    <dbReference type="NCBI Taxonomy" id="2795026"/>
    <lineage>
        <taxon>Bacteria</taxon>
        <taxon>Pseudomonadati</taxon>
        <taxon>Bacteroidota</taxon>
        <taxon>Cytophagia</taxon>
        <taxon>Cytophagales</taxon>
        <taxon>Hymenobacteraceae</taxon>
        <taxon>Hymenobacter</taxon>
    </lineage>
</organism>
<feature type="transmembrane region" description="Helical" evidence="1">
    <location>
        <begin position="146"/>
        <end position="165"/>
    </location>
</feature>
<keyword evidence="1" id="KW-0812">Transmembrane</keyword>
<reference evidence="2 3" key="1">
    <citation type="submission" date="2021-03" db="EMBL/GenBank/DDBJ databases">
        <authorList>
            <person name="Kim M.K."/>
        </authorList>
    </citation>
    <scope>NUCLEOTIDE SEQUENCE [LARGE SCALE GENOMIC DNA]</scope>
    <source>
        <strain evidence="2 3">BT442</strain>
    </source>
</reference>
<keyword evidence="1" id="KW-1133">Transmembrane helix</keyword>
<name>A0ABS3Q9B4_9BACT</name>
<evidence type="ECO:0000313" key="3">
    <source>
        <dbReference type="Proteomes" id="UP000664369"/>
    </source>
</evidence>
<evidence type="ECO:0000256" key="1">
    <source>
        <dbReference type="SAM" id="Phobius"/>
    </source>
</evidence>
<gene>
    <name evidence="2" type="ORF">J4E00_02150</name>
</gene>
<dbReference type="EMBL" id="JAGETZ010000001">
    <property type="protein sequence ID" value="MBO2007835.1"/>
    <property type="molecule type" value="Genomic_DNA"/>
</dbReference>
<keyword evidence="1" id="KW-0472">Membrane</keyword>
<protein>
    <submittedName>
        <fullName evidence="2">DUF2975 domain-containing protein</fullName>
    </submittedName>
</protein>
<feature type="transmembrane region" description="Helical" evidence="1">
    <location>
        <begin position="185"/>
        <end position="206"/>
    </location>
</feature>
<feature type="transmembrane region" description="Helical" evidence="1">
    <location>
        <begin position="12"/>
        <end position="37"/>
    </location>
</feature>
<evidence type="ECO:0000313" key="2">
    <source>
        <dbReference type="EMBL" id="MBO2007835.1"/>
    </source>
</evidence>
<proteinExistence type="predicted"/>
<dbReference type="Pfam" id="PF11188">
    <property type="entry name" value="DUF2975"/>
    <property type="match status" value="1"/>
</dbReference>
<dbReference type="InterPro" id="IPR021354">
    <property type="entry name" value="DUF2975"/>
</dbReference>
<comment type="caution">
    <text evidence="2">The sequence shown here is derived from an EMBL/GenBank/DDBJ whole genome shotgun (WGS) entry which is preliminary data.</text>
</comment>
<dbReference type="Proteomes" id="UP000664369">
    <property type="component" value="Unassembled WGS sequence"/>
</dbReference>
<dbReference type="RefSeq" id="WP_208173365.1">
    <property type="nucleotide sequence ID" value="NZ_JAGETZ010000001.1"/>
</dbReference>
<accession>A0ABS3Q9B4</accession>
<sequence length="220" mass="24129">MKSLNAVIIRFLQFTFLLTSIAGALALAFYLFLALFAPVQPGDVVTLNVRQAAPAATPHQTLRTIEEQVLTGQPSQYVRRASTGSLVHREPNPATRLLLRLVSSQPQPVPYVLAALLFSVLVFRILRDIRPGAPFTPTNVRRLRWLGGLLIACDVYHWTATWWIGHYLATVAPASAAGLTPVTQFGTSLVSNWLIGLLLLIIATGYQRGVELAEDAEFTV</sequence>